<evidence type="ECO:0008006" key="4">
    <source>
        <dbReference type="Google" id="ProtNLM"/>
    </source>
</evidence>
<sequence>MPALADEFRKAHLVRNHRQQTADVRAERQHRAHLSLSGASADLLEEVRAKHSVQQFGCIRRGHVRIGLRLRGGLCVRLSLFGGLSVRSRGLGGTRHGRSRTLGPRLCRTRRRRDRERRGGRGQRSHLRAQPFEHRSGVVDVQVVEQRVVGLDRHPPAERLEQRVGLGLALRQAELVLRLRRVDVESAIFALELHGEGEALHRDPTQRGGEFGGVDQLVEGQVVLTAEVRVVRLRLAADPSAARIAGKYPVVEVMPTEQVRKLPAGTPICVDGAWSGVHCSDLISADEKIRYEHGTEGGDSGGPVFVVDREGRATLIGIHRGHDPDMPTVGEATILAAALDHLDVTAVTG</sequence>
<dbReference type="AlphaFoldDB" id="A0A5N5UUZ3"/>
<accession>A0A5N5UUZ3</accession>
<organism evidence="2 3">
    <name type="scientific">Mycolicibacterium phlei DSM 43239 = CCUG 21000</name>
    <dbReference type="NCBI Taxonomy" id="1226750"/>
    <lineage>
        <taxon>Bacteria</taxon>
        <taxon>Bacillati</taxon>
        <taxon>Actinomycetota</taxon>
        <taxon>Actinomycetes</taxon>
        <taxon>Mycobacteriales</taxon>
        <taxon>Mycobacteriaceae</taxon>
        <taxon>Mycolicibacterium</taxon>
    </lineage>
</organism>
<dbReference type="InterPro" id="IPR009003">
    <property type="entry name" value="Peptidase_S1_PA"/>
</dbReference>
<comment type="caution">
    <text evidence="2">The sequence shown here is derived from an EMBL/GenBank/DDBJ whole genome shotgun (WGS) entry which is preliminary data.</text>
</comment>
<evidence type="ECO:0000256" key="1">
    <source>
        <dbReference type="SAM" id="MobiDB-lite"/>
    </source>
</evidence>
<reference evidence="2 3" key="1">
    <citation type="submission" date="2012-10" db="EMBL/GenBank/DDBJ databases">
        <title>The draft sequence of the Mycobacterium pheli genome.</title>
        <authorList>
            <person name="Pettersson B.M.F."/>
            <person name="Das S."/>
            <person name="Dasgupta S."/>
            <person name="Bhattacharya A."/>
            <person name="Kirsebom L.A."/>
        </authorList>
    </citation>
    <scope>NUCLEOTIDE SEQUENCE [LARGE SCALE GENOMIC DNA]</scope>
    <source>
        <strain evidence="2 3">CCUG 21000</strain>
    </source>
</reference>
<feature type="region of interest" description="Disordered" evidence="1">
    <location>
        <begin position="110"/>
        <end position="129"/>
    </location>
</feature>
<name>A0A5N5UUZ3_MYCPH</name>
<dbReference type="EMBL" id="ANBP01000034">
    <property type="protein sequence ID" value="KAB7753403.1"/>
    <property type="molecule type" value="Genomic_DNA"/>
</dbReference>
<dbReference type="SUPFAM" id="SSF50494">
    <property type="entry name" value="Trypsin-like serine proteases"/>
    <property type="match status" value="1"/>
</dbReference>
<evidence type="ECO:0000313" key="2">
    <source>
        <dbReference type="EMBL" id="KAB7753403.1"/>
    </source>
</evidence>
<keyword evidence="3" id="KW-1185">Reference proteome</keyword>
<gene>
    <name evidence="2" type="ORF">MPHL21000_19395</name>
</gene>
<feature type="compositionally biased region" description="Basic residues" evidence="1">
    <location>
        <begin position="110"/>
        <end position="127"/>
    </location>
</feature>
<protein>
    <recommendedName>
        <fullName evidence="4">Serine protease</fullName>
    </recommendedName>
</protein>
<proteinExistence type="predicted"/>
<evidence type="ECO:0000313" key="3">
    <source>
        <dbReference type="Proteomes" id="UP000325690"/>
    </source>
</evidence>
<dbReference type="Proteomes" id="UP000325690">
    <property type="component" value="Unassembled WGS sequence"/>
</dbReference>